<dbReference type="GO" id="GO:0000398">
    <property type="term" value="P:mRNA splicing, via spliceosome"/>
    <property type="evidence" value="ECO:0007669"/>
    <property type="project" value="InterPro"/>
</dbReference>
<gene>
    <name evidence="2" type="ORF">CICLE_v10027287mg</name>
</gene>
<dbReference type="InParanoid" id="V4S0H9"/>
<organism evidence="2 3">
    <name type="scientific">Citrus clementina</name>
    <name type="common">Clementine</name>
    <name type="synonym">Citrus deliciosa x Citrus sinensis</name>
    <dbReference type="NCBI Taxonomy" id="85681"/>
    <lineage>
        <taxon>Eukaryota</taxon>
        <taxon>Viridiplantae</taxon>
        <taxon>Streptophyta</taxon>
        <taxon>Embryophyta</taxon>
        <taxon>Tracheophyta</taxon>
        <taxon>Spermatophyta</taxon>
        <taxon>Magnoliopsida</taxon>
        <taxon>eudicotyledons</taxon>
        <taxon>Gunneridae</taxon>
        <taxon>Pentapetalae</taxon>
        <taxon>rosids</taxon>
        <taxon>malvids</taxon>
        <taxon>Sapindales</taxon>
        <taxon>Rutaceae</taxon>
        <taxon>Aurantioideae</taxon>
        <taxon>Citrus</taxon>
    </lineage>
</organism>
<protein>
    <recommendedName>
        <fullName evidence="4">Splicing factor YJU2</fullName>
    </recommendedName>
</protein>
<feature type="non-terminal residue" evidence="2">
    <location>
        <position position="188"/>
    </location>
</feature>
<feature type="region of interest" description="Disordered" evidence="1">
    <location>
        <begin position="162"/>
        <end position="188"/>
    </location>
</feature>
<dbReference type="Proteomes" id="UP000030687">
    <property type="component" value="Unassembled WGS sequence"/>
</dbReference>
<dbReference type="KEGG" id="cic:CICLE_v10027287mg"/>
<evidence type="ECO:0008006" key="4">
    <source>
        <dbReference type="Google" id="ProtNLM"/>
    </source>
</evidence>
<dbReference type="PANTHER" id="PTHR12111:SF1">
    <property type="entry name" value="SPLICING FACTOR YJU2"/>
    <property type="match status" value="1"/>
</dbReference>
<sequence length="188" mass="21512">MSVCSMISMSIWCSTCGSFIYKWTKFNFRQEDVIGEKYLGIQIFRFYFKCTRCSAELTIKTDPQNSDYVVESEEAEEERDGDDAMKALEKRTLDSKREMDTLGALDDIMSASLDIQSTSTAPAAEEEKEESSEDEALVRSIFKKSVMRRISDEVVDNDDREFQFTSSESSLKKSKLSEQVPRKPKLPP</sequence>
<dbReference type="GO" id="GO:0071006">
    <property type="term" value="C:U2-type catalytic step 1 spliceosome"/>
    <property type="evidence" value="ECO:0007669"/>
    <property type="project" value="TreeGrafter"/>
</dbReference>
<evidence type="ECO:0000313" key="2">
    <source>
        <dbReference type="EMBL" id="ESR40863.1"/>
    </source>
</evidence>
<reference evidence="2 3" key="1">
    <citation type="submission" date="2013-10" db="EMBL/GenBank/DDBJ databases">
        <authorList>
            <consortium name="International Citrus Genome Consortium"/>
            <person name="Jenkins J."/>
            <person name="Schmutz J."/>
            <person name="Prochnik S."/>
            <person name="Rokhsar D."/>
            <person name="Gmitter F."/>
            <person name="Ollitrault P."/>
            <person name="Machado M."/>
            <person name="Talon M."/>
            <person name="Wincker P."/>
            <person name="Jaillon O."/>
            <person name="Morgante M."/>
        </authorList>
    </citation>
    <scope>NUCLEOTIDE SEQUENCE</scope>
    <source>
        <strain evidence="3">cv. Clemenules</strain>
    </source>
</reference>
<proteinExistence type="predicted"/>
<feature type="region of interest" description="Disordered" evidence="1">
    <location>
        <begin position="116"/>
        <end position="136"/>
    </location>
</feature>
<keyword evidence="3" id="KW-1185">Reference proteome</keyword>
<dbReference type="EMBL" id="KI536925">
    <property type="protein sequence ID" value="ESR40863.1"/>
    <property type="molecule type" value="Genomic_DNA"/>
</dbReference>
<dbReference type="STRING" id="85681.V4S0H9"/>
<dbReference type="Pfam" id="PF04502">
    <property type="entry name" value="Saf4_Yju2"/>
    <property type="match status" value="1"/>
</dbReference>
<accession>V4S0H9</accession>
<dbReference type="AlphaFoldDB" id="V4S0H9"/>
<dbReference type="InterPro" id="IPR007590">
    <property type="entry name" value="Saf4/Yju2"/>
</dbReference>
<dbReference type="Gramene" id="ESR40863">
    <property type="protein sequence ID" value="ESR40863"/>
    <property type="gene ID" value="CICLE_v10027287mg"/>
</dbReference>
<evidence type="ECO:0000256" key="1">
    <source>
        <dbReference type="SAM" id="MobiDB-lite"/>
    </source>
</evidence>
<dbReference type="PANTHER" id="PTHR12111">
    <property type="entry name" value="SPLICING FACTOR YJU2"/>
    <property type="match status" value="1"/>
</dbReference>
<feature type="compositionally biased region" description="Acidic residues" evidence="1">
    <location>
        <begin position="124"/>
        <end position="135"/>
    </location>
</feature>
<dbReference type="eggNOG" id="KOG2989">
    <property type="taxonomic scope" value="Eukaryota"/>
</dbReference>
<name>V4S0H9_CITCL</name>
<evidence type="ECO:0000313" key="3">
    <source>
        <dbReference type="Proteomes" id="UP000030687"/>
    </source>
</evidence>